<feature type="compositionally biased region" description="Basic and acidic residues" evidence="1">
    <location>
        <begin position="119"/>
        <end position="128"/>
    </location>
</feature>
<protein>
    <submittedName>
        <fullName evidence="3">Uncharacterized protein</fullName>
    </submittedName>
</protein>
<feature type="region of interest" description="Disordered" evidence="1">
    <location>
        <begin position="119"/>
        <end position="150"/>
    </location>
</feature>
<evidence type="ECO:0000313" key="3">
    <source>
        <dbReference type="EMBL" id="GLI63583.1"/>
    </source>
</evidence>
<dbReference type="EMBL" id="BSDZ01000015">
    <property type="protein sequence ID" value="GLI63583.1"/>
    <property type="molecule type" value="Genomic_DNA"/>
</dbReference>
<keyword evidence="2" id="KW-0732">Signal</keyword>
<reference evidence="3 4" key="1">
    <citation type="journal article" date="2023" name="IScience">
        <title>Expanded male sex-determining region conserved during the evolution of homothallism in the green alga Volvox.</title>
        <authorList>
            <person name="Yamamoto K."/>
            <person name="Matsuzaki R."/>
            <person name="Mahakham W."/>
            <person name="Heman W."/>
            <person name="Sekimoto H."/>
            <person name="Kawachi M."/>
            <person name="Minakuchi Y."/>
            <person name="Toyoda A."/>
            <person name="Nozaki H."/>
        </authorList>
    </citation>
    <scope>NUCLEOTIDE SEQUENCE [LARGE SCALE GENOMIC DNA]</scope>
    <source>
        <strain evidence="3 4">NIES-4468</strain>
    </source>
</reference>
<sequence>MGKPSKAHIGLALGVLRYLVGIKELGLCFGGDGDLAMVSYSDFDWAGDPATRRSTIGYVFLRGGGAVSWNSQLQRNGGSFVSGGGVPGHGSCSTGGALASQAGRRLGFRFKCYRDSDGFPQADEHGEQPDNVGSFQAHRHAASPSMGARL</sequence>
<evidence type="ECO:0000256" key="1">
    <source>
        <dbReference type="SAM" id="MobiDB-lite"/>
    </source>
</evidence>
<dbReference type="Proteomes" id="UP001165090">
    <property type="component" value="Unassembled WGS sequence"/>
</dbReference>
<comment type="caution">
    <text evidence="3">The sequence shown here is derived from an EMBL/GenBank/DDBJ whole genome shotgun (WGS) entry which is preliminary data.</text>
</comment>
<evidence type="ECO:0000313" key="4">
    <source>
        <dbReference type="Proteomes" id="UP001165090"/>
    </source>
</evidence>
<keyword evidence="4" id="KW-1185">Reference proteome</keyword>
<evidence type="ECO:0000256" key="2">
    <source>
        <dbReference type="SAM" id="SignalP"/>
    </source>
</evidence>
<accession>A0ABQ5S2B2</accession>
<name>A0ABQ5S2B2_9CHLO</name>
<feature type="signal peptide" evidence="2">
    <location>
        <begin position="1"/>
        <end position="21"/>
    </location>
</feature>
<gene>
    <name evidence="3" type="ORF">VaNZ11_006588</name>
</gene>
<dbReference type="PANTHER" id="PTHR11439:SF483">
    <property type="entry name" value="PEPTIDE SYNTHASE GLIP-LIKE, PUTATIVE (AFU_ORTHOLOGUE AFUA_3G12920)-RELATED"/>
    <property type="match status" value="1"/>
</dbReference>
<feature type="chain" id="PRO_5045874382" evidence="2">
    <location>
        <begin position="22"/>
        <end position="150"/>
    </location>
</feature>
<organism evidence="3 4">
    <name type="scientific">Volvox africanus</name>
    <dbReference type="NCBI Taxonomy" id="51714"/>
    <lineage>
        <taxon>Eukaryota</taxon>
        <taxon>Viridiplantae</taxon>
        <taxon>Chlorophyta</taxon>
        <taxon>core chlorophytes</taxon>
        <taxon>Chlorophyceae</taxon>
        <taxon>CS clade</taxon>
        <taxon>Chlamydomonadales</taxon>
        <taxon>Volvocaceae</taxon>
        <taxon>Volvox</taxon>
    </lineage>
</organism>
<proteinExistence type="predicted"/>
<dbReference type="PANTHER" id="PTHR11439">
    <property type="entry name" value="GAG-POL-RELATED RETROTRANSPOSON"/>
    <property type="match status" value="1"/>
</dbReference>